<name>A0A9J6FN72_HAELO</name>
<protein>
    <submittedName>
        <fullName evidence="1">Uncharacterized protein</fullName>
    </submittedName>
</protein>
<dbReference type="AlphaFoldDB" id="A0A9J6FN72"/>
<dbReference type="Proteomes" id="UP000821853">
    <property type="component" value="Chromosome 2"/>
</dbReference>
<sequence>MPVVYGEIRGKRVSVLRDSGSNTVIVRTSLVRNEDFTGDKSVIIMINHTEKWLPEAETEVCTPYYWRKLRPSAWRIHSMLTGVRKVYDPYFHWKPQKKFKQKRTEQLN</sequence>
<gene>
    <name evidence="1" type="ORF">HPB48_020656</name>
</gene>
<dbReference type="EMBL" id="JABSTR010000004">
    <property type="protein sequence ID" value="KAH9367678.1"/>
    <property type="molecule type" value="Genomic_DNA"/>
</dbReference>
<accession>A0A9J6FN72</accession>
<comment type="caution">
    <text evidence="1">The sequence shown here is derived from an EMBL/GenBank/DDBJ whole genome shotgun (WGS) entry which is preliminary data.</text>
</comment>
<reference evidence="1 2" key="1">
    <citation type="journal article" date="2020" name="Cell">
        <title>Large-Scale Comparative Analyses of Tick Genomes Elucidate Their Genetic Diversity and Vector Capacities.</title>
        <authorList>
            <consortium name="Tick Genome and Microbiome Consortium (TIGMIC)"/>
            <person name="Jia N."/>
            <person name="Wang J."/>
            <person name="Shi W."/>
            <person name="Du L."/>
            <person name="Sun Y."/>
            <person name="Zhan W."/>
            <person name="Jiang J.F."/>
            <person name="Wang Q."/>
            <person name="Zhang B."/>
            <person name="Ji P."/>
            <person name="Bell-Sakyi L."/>
            <person name="Cui X.M."/>
            <person name="Yuan T.T."/>
            <person name="Jiang B.G."/>
            <person name="Yang W.F."/>
            <person name="Lam T.T."/>
            <person name="Chang Q.C."/>
            <person name="Ding S.J."/>
            <person name="Wang X.J."/>
            <person name="Zhu J.G."/>
            <person name="Ruan X.D."/>
            <person name="Zhao L."/>
            <person name="Wei J.T."/>
            <person name="Ye R.Z."/>
            <person name="Que T.C."/>
            <person name="Du C.H."/>
            <person name="Zhou Y.H."/>
            <person name="Cheng J.X."/>
            <person name="Dai P.F."/>
            <person name="Guo W.B."/>
            <person name="Han X.H."/>
            <person name="Huang E.J."/>
            <person name="Li L.F."/>
            <person name="Wei W."/>
            <person name="Gao Y.C."/>
            <person name="Liu J.Z."/>
            <person name="Shao H.Z."/>
            <person name="Wang X."/>
            <person name="Wang C.C."/>
            <person name="Yang T.C."/>
            <person name="Huo Q.B."/>
            <person name="Li W."/>
            <person name="Chen H.Y."/>
            <person name="Chen S.E."/>
            <person name="Zhou L.G."/>
            <person name="Ni X.B."/>
            <person name="Tian J.H."/>
            <person name="Sheng Y."/>
            <person name="Liu T."/>
            <person name="Pan Y.S."/>
            <person name="Xia L.Y."/>
            <person name="Li J."/>
            <person name="Zhao F."/>
            <person name="Cao W.C."/>
        </authorList>
    </citation>
    <scope>NUCLEOTIDE SEQUENCE [LARGE SCALE GENOMIC DNA]</scope>
    <source>
        <strain evidence="1">HaeL-2018</strain>
    </source>
</reference>
<keyword evidence="2" id="KW-1185">Reference proteome</keyword>
<evidence type="ECO:0000313" key="1">
    <source>
        <dbReference type="EMBL" id="KAH9367678.1"/>
    </source>
</evidence>
<organism evidence="1 2">
    <name type="scientific">Haemaphysalis longicornis</name>
    <name type="common">Bush tick</name>
    <dbReference type="NCBI Taxonomy" id="44386"/>
    <lineage>
        <taxon>Eukaryota</taxon>
        <taxon>Metazoa</taxon>
        <taxon>Ecdysozoa</taxon>
        <taxon>Arthropoda</taxon>
        <taxon>Chelicerata</taxon>
        <taxon>Arachnida</taxon>
        <taxon>Acari</taxon>
        <taxon>Parasitiformes</taxon>
        <taxon>Ixodida</taxon>
        <taxon>Ixodoidea</taxon>
        <taxon>Ixodidae</taxon>
        <taxon>Haemaphysalinae</taxon>
        <taxon>Haemaphysalis</taxon>
    </lineage>
</organism>
<evidence type="ECO:0000313" key="2">
    <source>
        <dbReference type="Proteomes" id="UP000821853"/>
    </source>
</evidence>
<dbReference type="OrthoDB" id="6373272at2759"/>
<dbReference type="VEuPathDB" id="VectorBase:HLOH_040932"/>
<proteinExistence type="predicted"/>